<dbReference type="RefSeq" id="WP_007203836.1">
    <property type="nucleotide sequence ID" value="NZ_AKKV01000046.1"/>
</dbReference>
<organism evidence="1 2">
    <name type="scientific">Fictibacillus macauensis ZFHKF-1</name>
    <dbReference type="NCBI Taxonomy" id="1196324"/>
    <lineage>
        <taxon>Bacteria</taxon>
        <taxon>Bacillati</taxon>
        <taxon>Bacillota</taxon>
        <taxon>Bacilli</taxon>
        <taxon>Bacillales</taxon>
        <taxon>Fictibacillaceae</taxon>
        <taxon>Fictibacillus</taxon>
    </lineage>
</organism>
<dbReference type="EMBL" id="AKKV01000046">
    <property type="protein sequence ID" value="EIT83777.1"/>
    <property type="molecule type" value="Genomic_DNA"/>
</dbReference>
<dbReference type="InterPro" id="IPR010310">
    <property type="entry name" value="T7SS_ESAT-6-like"/>
</dbReference>
<sequence length="99" mass="11338">MDTVNIFGEQVKIAADASKELETSLHFTLEKCNEIVSYIHSAKWEGHARDAFLTYLELLMQFHKDLAKATKLQTKAVNNLQHYIANFLEDASVREVKNL</sequence>
<name>I8ADV5_9BACL</name>
<gene>
    <name evidence="1" type="ORF">A374_18846</name>
</gene>
<dbReference type="PATRIC" id="fig|1196324.3.peg.3837"/>
<evidence type="ECO:0000313" key="1">
    <source>
        <dbReference type="EMBL" id="EIT83777.1"/>
    </source>
</evidence>
<comment type="caution">
    <text evidence="1">The sequence shown here is derived from an EMBL/GenBank/DDBJ whole genome shotgun (WGS) entry which is preliminary data.</text>
</comment>
<accession>I8ADV5</accession>
<protein>
    <recommendedName>
        <fullName evidence="3">Proteins of 100 residues with WXG</fullName>
    </recommendedName>
</protein>
<dbReference type="STRING" id="1196324.A374_18846"/>
<evidence type="ECO:0000313" key="2">
    <source>
        <dbReference type="Proteomes" id="UP000004080"/>
    </source>
</evidence>
<proteinExistence type="predicted"/>
<dbReference type="Proteomes" id="UP000004080">
    <property type="component" value="Unassembled WGS sequence"/>
</dbReference>
<dbReference type="AlphaFoldDB" id="I8ADV5"/>
<keyword evidence="2" id="KW-1185">Reference proteome</keyword>
<reference evidence="1 2" key="1">
    <citation type="journal article" date="2012" name="J. Bacteriol.">
        <title>Genome of Bacillus macauensis ZFHKF-1, a Long-Chain-Forming Bacterium.</title>
        <authorList>
            <person name="Cai L."/>
            <person name="Zhang T."/>
        </authorList>
    </citation>
    <scope>NUCLEOTIDE SEQUENCE [LARGE SCALE GENOMIC DNA]</scope>
    <source>
        <strain evidence="1 2">ZFHKF-1</strain>
    </source>
</reference>
<evidence type="ECO:0008006" key="3">
    <source>
        <dbReference type="Google" id="ProtNLM"/>
    </source>
</evidence>
<dbReference type="OrthoDB" id="2224332at2"/>
<dbReference type="Pfam" id="PF06013">
    <property type="entry name" value="WXG100"/>
    <property type="match status" value="1"/>
</dbReference>